<feature type="transmembrane region" description="Helical" evidence="7">
    <location>
        <begin position="369"/>
        <end position="390"/>
    </location>
</feature>
<feature type="transmembrane region" description="Helical" evidence="7">
    <location>
        <begin position="731"/>
        <end position="749"/>
    </location>
</feature>
<feature type="transmembrane region" description="Helical" evidence="7">
    <location>
        <begin position="411"/>
        <end position="430"/>
    </location>
</feature>
<feature type="compositionally biased region" description="Low complexity" evidence="6">
    <location>
        <begin position="50"/>
        <end position="78"/>
    </location>
</feature>
<feature type="transmembrane region" description="Helical" evidence="7">
    <location>
        <begin position="818"/>
        <end position="842"/>
    </location>
</feature>
<sequence length="853" mass="89393">MTPPDRKGDSPRATTAVALTGTPDATGATDTTDTAGTTSTTGAGTGTGTGTTDASGAATTTRATAATHTATTSRATTATTAPAAWARDLLFGARFAVTGGRQGWARTVLTAVGVGLGVALLLLAASVPSVLGNREERSEARKAVTVSDNMKPGPHTFLYADASTTWHDADIIGSVVRPDGPKAPAPPGVSAVPGPGEMVVSPALKDLLRQDGNKLLRERLDYRIVGTIADEGLRGPAELLYVAGSDTITDTHAERIDHYGDGIDTEPLSAVLILLIVMVCVVLLMPVAVFVGTAVRFGGEQRDRRLAALRLVGADLPMTHRIAAGEALVGALLGLAVGFGIFLVGREFVGSITVWDINVFPADIAPHPGLTALIAAAVPACAVLVTLLAMRGITIEPLGVMRHSAPKRRRLWWRIVLPALGFGLLLPLVGDVSYANDSDINTYQVASGAVLVLIGVTTLLPWLVEGFVNRFKGGPLSWQLATRRLQLSSGTAARTISGVTVAVAGAVAIQMLFAGVRDDFVQTPGHEATDPQVGVSRTVDDAEDARSMISAIRGTPGAQNAVGNIQTSVGKPGADRSRDDGATDQLVIGDCQSLRALARIDRCEEGDVFLRADRDPESFAAAGARVDLTPPGYGDGTSKEHLWTVPASARTVQDQADEPADGFSSIMATPSAVPVSTISYPWLLVRLSLDPAQPDAMEQIRNTAMRIDPTSSVMAYSDIESDDRFDDIQTGLFVGATATLLLIGVSMIVTQLEQLRDRKRLLSVLVAFGTRRSTLAYSILWQTAIPMVIGLAVSLAGGVTLGVILLKMVDRSVRDWSSMAPMVGVGAGVIALVTLVSLPPLWRMMRADGLRTE</sequence>
<evidence type="ECO:0000259" key="8">
    <source>
        <dbReference type="Pfam" id="PF02687"/>
    </source>
</evidence>
<evidence type="ECO:0000256" key="7">
    <source>
        <dbReference type="SAM" id="Phobius"/>
    </source>
</evidence>
<comment type="subcellular location">
    <subcellularLocation>
        <location evidence="1">Cell membrane</location>
        <topology evidence="1">Multi-pass membrane protein</topology>
    </subcellularLocation>
</comment>
<keyword evidence="4 7" id="KW-1133">Transmembrane helix</keyword>
<dbReference type="EMBL" id="JACHJL010000037">
    <property type="protein sequence ID" value="MBB5940221.1"/>
    <property type="molecule type" value="Genomic_DNA"/>
</dbReference>
<proteinExistence type="predicted"/>
<dbReference type="GO" id="GO:0005886">
    <property type="term" value="C:plasma membrane"/>
    <property type="evidence" value="ECO:0007669"/>
    <property type="project" value="UniProtKB-SubCell"/>
</dbReference>
<protein>
    <recommendedName>
        <fullName evidence="8">ABC3 transporter permease C-terminal domain-containing protein</fullName>
    </recommendedName>
</protein>
<dbReference type="AlphaFoldDB" id="A0A7W9QHE5"/>
<evidence type="ECO:0000256" key="4">
    <source>
        <dbReference type="ARBA" id="ARBA00022989"/>
    </source>
</evidence>
<reference evidence="9 10" key="1">
    <citation type="submission" date="2020-08" db="EMBL/GenBank/DDBJ databases">
        <title>Genomic Encyclopedia of Type Strains, Phase III (KMG-III): the genomes of soil and plant-associated and newly described type strains.</title>
        <authorList>
            <person name="Whitman W."/>
        </authorList>
    </citation>
    <scope>NUCLEOTIDE SEQUENCE [LARGE SCALE GENOMIC DNA]</scope>
    <source>
        <strain evidence="9 10">CECT 8305</strain>
    </source>
</reference>
<gene>
    <name evidence="9" type="ORF">FHS42_007319</name>
</gene>
<evidence type="ECO:0000256" key="6">
    <source>
        <dbReference type="SAM" id="MobiDB-lite"/>
    </source>
</evidence>
<keyword evidence="5 7" id="KW-0472">Membrane</keyword>
<dbReference type="Proteomes" id="UP000588098">
    <property type="component" value="Unassembled WGS sequence"/>
</dbReference>
<feature type="transmembrane region" description="Helical" evidence="7">
    <location>
        <begin position="787"/>
        <end position="806"/>
    </location>
</feature>
<dbReference type="PANTHER" id="PTHR30287:SF2">
    <property type="entry name" value="BLL1001 PROTEIN"/>
    <property type="match status" value="1"/>
</dbReference>
<dbReference type="Pfam" id="PF02687">
    <property type="entry name" value="FtsX"/>
    <property type="match status" value="2"/>
</dbReference>
<feature type="transmembrane region" description="Helical" evidence="7">
    <location>
        <begin position="108"/>
        <end position="131"/>
    </location>
</feature>
<feature type="compositionally biased region" description="Basic and acidic residues" evidence="6">
    <location>
        <begin position="1"/>
        <end position="10"/>
    </location>
</feature>
<feature type="domain" description="ABC3 transporter permease C-terminal" evidence="8">
    <location>
        <begin position="279"/>
        <end position="393"/>
    </location>
</feature>
<feature type="transmembrane region" description="Helical" evidence="7">
    <location>
        <begin position="492"/>
        <end position="513"/>
    </location>
</feature>
<evidence type="ECO:0000313" key="9">
    <source>
        <dbReference type="EMBL" id="MBB5940221.1"/>
    </source>
</evidence>
<comment type="caution">
    <text evidence="9">The sequence shown here is derived from an EMBL/GenBank/DDBJ whole genome shotgun (WGS) entry which is preliminary data.</text>
</comment>
<feature type="transmembrane region" description="Helical" evidence="7">
    <location>
        <begin position="270"/>
        <end position="295"/>
    </location>
</feature>
<keyword evidence="10" id="KW-1185">Reference proteome</keyword>
<feature type="compositionally biased region" description="Low complexity" evidence="6">
    <location>
        <begin position="20"/>
        <end position="42"/>
    </location>
</feature>
<feature type="domain" description="ABC3 transporter permease C-terminal" evidence="8">
    <location>
        <begin position="735"/>
        <end position="847"/>
    </location>
</feature>
<feature type="region of interest" description="Disordered" evidence="6">
    <location>
        <begin position="556"/>
        <end position="581"/>
    </location>
</feature>
<organism evidence="9 10">
    <name type="scientific">Streptomyces zagrosensis</name>
    <dbReference type="NCBI Taxonomy" id="1042984"/>
    <lineage>
        <taxon>Bacteria</taxon>
        <taxon>Bacillati</taxon>
        <taxon>Actinomycetota</taxon>
        <taxon>Actinomycetes</taxon>
        <taxon>Kitasatosporales</taxon>
        <taxon>Streptomycetaceae</taxon>
        <taxon>Streptomyces</taxon>
    </lineage>
</organism>
<feature type="transmembrane region" description="Helical" evidence="7">
    <location>
        <begin position="442"/>
        <end position="464"/>
    </location>
</feature>
<keyword evidence="2" id="KW-1003">Cell membrane</keyword>
<accession>A0A7W9QHE5</accession>
<dbReference type="InterPro" id="IPR038766">
    <property type="entry name" value="Membrane_comp_ABC_pdt"/>
</dbReference>
<keyword evidence="3 7" id="KW-0812">Transmembrane</keyword>
<dbReference type="PANTHER" id="PTHR30287">
    <property type="entry name" value="MEMBRANE COMPONENT OF PREDICTED ABC SUPERFAMILY METABOLITE UPTAKE TRANSPORTER"/>
    <property type="match status" value="1"/>
</dbReference>
<feature type="compositionally biased region" description="Polar residues" evidence="6">
    <location>
        <begin position="557"/>
        <end position="569"/>
    </location>
</feature>
<feature type="transmembrane region" description="Helical" evidence="7">
    <location>
        <begin position="327"/>
        <end position="349"/>
    </location>
</feature>
<evidence type="ECO:0000256" key="1">
    <source>
        <dbReference type="ARBA" id="ARBA00004651"/>
    </source>
</evidence>
<feature type="region of interest" description="Disordered" evidence="6">
    <location>
        <begin position="1"/>
        <end position="78"/>
    </location>
</feature>
<evidence type="ECO:0000256" key="2">
    <source>
        <dbReference type="ARBA" id="ARBA00022475"/>
    </source>
</evidence>
<dbReference type="InterPro" id="IPR003838">
    <property type="entry name" value="ABC3_permease_C"/>
</dbReference>
<dbReference type="RefSeq" id="WP_184580196.1">
    <property type="nucleotide sequence ID" value="NZ_JACHJL010000037.1"/>
</dbReference>
<evidence type="ECO:0000256" key="5">
    <source>
        <dbReference type="ARBA" id="ARBA00023136"/>
    </source>
</evidence>
<evidence type="ECO:0000313" key="10">
    <source>
        <dbReference type="Proteomes" id="UP000588098"/>
    </source>
</evidence>
<name>A0A7W9QHE5_9ACTN</name>
<evidence type="ECO:0000256" key="3">
    <source>
        <dbReference type="ARBA" id="ARBA00022692"/>
    </source>
</evidence>